<dbReference type="PANTHER" id="PTHR12215:SF10">
    <property type="entry name" value="L-AMINOADIPATE-SEMIALDEHYDE DEHYDROGENASE-PHOSPHOPANTETHEINYL TRANSFERASE"/>
    <property type="match status" value="1"/>
</dbReference>
<gene>
    <name evidence="4" type="ORF">NW209_15105</name>
</gene>
<dbReference type="RefSeq" id="WP_018710603.1">
    <property type="nucleotide sequence ID" value="NZ_CALULB010000032.1"/>
</dbReference>
<protein>
    <submittedName>
        <fullName evidence="4">4'-phosphopantetheinyl transferase superfamily protein</fullName>
    </submittedName>
</protein>
<evidence type="ECO:0000259" key="3">
    <source>
        <dbReference type="Pfam" id="PF01648"/>
    </source>
</evidence>
<name>A0AAW5NAZ5_9BACT</name>
<dbReference type="Proteomes" id="UP001204579">
    <property type="component" value="Unassembled WGS sequence"/>
</dbReference>
<dbReference type="InterPro" id="IPR037143">
    <property type="entry name" value="4-PPantetheinyl_Trfase_dom_sf"/>
</dbReference>
<keyword evidence="5" id="KW-1185">Reference proteome</keyword>
<dbReference type="GO" id="GO:0005829">
    <property type="term" value="C:cytosol"/>
    <property type="evidence" value="ECO:0007669"/>
    <property type="project" value="TreeGrafter"/>
</dbReference>
<dbReference type="Pfam" id="PF01648">
    <property type="entry name" value="ACPS"/>
    <property type="match status" value="1"/>
</dbReference>
<dbReference type="InterPro" id="IPR050559">
    <property type="entry name" value="P-Pant_transferase_sf"/>
</dbReference>
<dbReference type="EMBL" id="JANRHJ010000027">
    <property type="protein sequence ID" value="MCR8875319.1"/>
    <property type="molecule type" value="Genomic_DNA"/>
</dbReference>
<accession>A0AAW5NAZ5</accession>
<evidence type="ECO:0000256" key="2">
    <source>
        <dbReference type="ARBA" id="ARBA00022679"/>
    </source>
</evidence>
<comment type="caution">
    <text evidence="4">The sequence shown here is derived from an EMBL/GenBank/DDBJ whole genome shotgun (WGS) entry which is preliminary data.</text>
</comment>
<dbReference type="PANTHER" id="PTHR12215">
    <property type="entry name" value="PHOSPHOPANTETHEINE TRANSFERASE"/>
    <property type="match status" value="1"/>
</dbReference>
<dbReference type="GeneID" id="82444770"/>
<dbReference type="InterPro" id="IPR008278">
    <property type="entry name" value="4-PPantetheinyl_Trfase_dom"/>
</dbReference>
<dbReference type="GO" id="GO:0000287">
    <property type="term" value="F:magnesium ion binding"/>
    <property type="evidence" value="ECO:0007669"/>
    <property type="project" value="InterPro"/>
</dbReference>
<reference evidence="4 5" key="1">
    <citation type="submission" date="2022-08" db="EMBL/GenBank/DDBJ databases">
        <authorList>
            <person name="Zeman M."/>
            <person name="Kubasova T."/>
        </authorList>
    </citation>
    <scope>NUCLEOTIDE SEQUENCE [LARGE SCALE GENOMIC DNA]</scope>
    <source>
        <strain evidence="4 5">ET62</strain>
    </source>
</reference>
<evidence type="ECO:0000313" key="5">
    <source>
        <dbReference type="Proteomes" id="UP001204579"/>
    </source>
</evidence>
<evidence type="ECO:0000256" key="1">
    <source>
        <dbReference type="ARBA" id="ARBA00010990"/>
    </source>
</evidence>
<dbReference type="GO" id="GO:0008897">
    <property type="term" value="F:holo-[acyl-carrier-protein] synthase activity"/>
    <property type="evidence" value="ECO:0007669"/>
    <property type="project" value="InterPro"/>
</dbReference>
<evidence type="ECO:0000313" key="4">
    <source>
        <dbReference type="EMBL" id="MCR8875319.1"/>
    </source>
</evidence>
<dbReference type="AlphaFoldDB" id="A0AAW5NAZ5"/>
<dbReference type="GO" id="GO:0019878">
    <property type="term" value="P:lysine biosynthetic process via aminoadipic acid"/>
    <property type="evidence" value="ECO:0007669"/>
    <property type="project" value="TreeGrafter"/>
</dbReference>
<feature type="domain" description="4'-phosphopantetheinyl transferase" evidence="3">
    <location>
        <begin position="98"/>
        <end position="160"/>
    </location>
</feature>
<keyword evidence="2 4" id="KW-0808">Transferase</keyword>
<comment type="similarity">
    <text evidence="1">Belongs to the P-Pant transferase superfamily. Gsp/Sfp/HetI/AcpT family.</text>
</comment>
<organism evidence="4 5">
    <name type="scientific">Phocaeicola barnesiae</name>
    <dbReference type="NCBI Taxonomy" id="376804"/>
    <lineage>
        <taxon>Bacteria</taxon>
        <taxon>Pseudomonadati</taxon>
        <taxon>Bacteroidota</taxon>
        <taxon>Bacteroidia</taxon>
        <taxon>Bacteroidales</taxon>
        <taxon>Bacteroidaceae</taxon>
        <taxon>Phocaeicola</taxon>
    </lineage>
</organism>
<sequence>MVLLTEDIWSFNLDAAWQEISGQRREYALKYRTELDRRLCVRAYLLLCEGLRKGYGITSVPLFEFGKYGKPMLVGYPDIHFSISHCPEAVICVLDDNPVGVDIELVSSFDEQVARYAMNQEELRQIKSSSRPDVEFACLWTRKEAVLKQSGFGLSDNVKEVLTAHPLPVETFISRNLHYVYSICRADCNL</sequence>
<dbReference type="SUPFAM" id="SSF56214">
    <property type="entry name" value="4'-phosphopantetheinyl transferase"/>
    <property type="match status" value="2"/>
</dbReference>
<proteinExistence type="inferred from homology"/>
<dbReference type="Gene3D" id="3.90.470.20">
    <property type="entry name" value="4'-phosphopantetheinyl transferase domain"/>
    <property type="match status" value="1"/>
</dbReference>